<gene>
    <name evidence="5" type="ORF">WN72_22375</name>
</gene>
<dbReference type="PROSITE" id="PS50949">
    <property type="entry name" value="HTH_GNTR"/>
    <property type="match status" value="1"/>
</dbReference>
<dbReference type="InterPro" id="IPR036388">
    <property type="entry name" value="WH-like_DNA-bd_sf"/>
</dbReference>
<evidence type="ECO:0000256" key="1">
    <source>
        <dbReference type="ARBA" id="ARBA00023015"/>
    </source>
</evidence>
<evidence type="ECO:0000256" key="2">
    <source>
        <dbReference type="ARBA" id="ARBA00023125"/>
    </source>
</evidence>
<dbReference type="InterPro" id="IPR011711">
    <property type="entry name" value="GntR_C"/>
</dbReference>
<dbReference type="SUPFAM" id="SSF46785">
    <property type="entry name" value="Winged helix' DNA-binding domain"/>
    <property type="match status" value="1"/>
</dbReference>
<dbReference type="AlphaFoldDB" id="A0AAE7NP06"/>
<proteinExistence type="predicted"/>
<dbReference type="InterPro" id="IPR000524">
    <property type="entry name" value="Tscrpt_reg_HTH_GntR"/>
</dbReference>
<evidence type="ECO:0000259" key="4">
    <source>
        <dbReference type="PROSITE" id="PS50949"/>
    </source>
</evidence>
<evidence type="ECO:0000313" key="6">
    <source>
        <dbReference type="Proteomes" id="UP000594015"/>
    </source>
</evidence>
<dbReference type="InterPro" id="IPR008920">
    <property type="entry name" value="TF_FadR/GntR_C"/>
</dbReference>
<protein>
    <submittedName>
        <fullName evidence="5">FadR family transcriptional regulator</fullName>
    </submittedName>
</protein>
<dbReference type="Gene3D" id="1.10.10.10">
    <property type="entry name" value="Winged helix-like DNA-binding domain superfamily/Winged helix DNA-binding domain"/>
    <property type="match status" value="1"/>
</dbReference>
<keyword evidence="1" id="KW-0805">Transcription regulation</keyword>
<name>A0AAE7NP06_9BRAD</name>
<dbReference type="GO" id="GO:0003700">
    <property type="term" value="F:DNA-binding transcription factor activity"/>
    <property type="evidence" value="ECO:0007669"/>
    <property type="project" value="InterPro"/>
</dbReference>
<evidence type="ECO:0000256" key="3">
    <source>
        <dbReference type="ARBA" id="ARBA00023163"/>
    </source>
</evidence>
<dbReference type="SUPFAM" id="SSF48008">
    <property type="entry name" value="GntR ligand-binding domain-like"/>
    <property type="match status" value="1"/>
</dbReference>
<dbReference type="Pfam" id="PF07729">
    <property type="entry name" value="FCD"/>
    <property type="match status" value="1"/>
</dbReference>
<dbReference type="SMART" id="SM00895">
    <property type="entry name" value="FCD"/>
    <property type="match status" value="1"/>
</dbReference>
<dbReference type="PRINTS" id="PR00035">
    <property type="entry name" value="HTHGNTR"/>
</dbReference>
<dbReference type="SMART" id="SM00345">
    <property type="entry name" value="HTH_GNTR"/>
    <property type="match status" value="1"/>
</dbReference>
<dbReference type="PANTHER" id="PTHR43537">
    <property type="entry name" value="TRANSCRIPTIONAL REGULATOR, GNTR FAMILY"/>
    <property type="match status" value="1"/>
</dbReference>
<dbReference type="Proteomes" id="UP000594015">
    <property type="component" value="Chromosome"/>
</dbReference>
<dbReference type="Gene3D" id="1.20.120.530">
    <property type="entry name" value="GntR ligand-binding domain-like"/>
    <property type="match status" value="1"/>
</dbReference>
<dbReference type="InterPro" id="IPR036390">
    <property type="entry name" value="WH_DNA-bd_sf"/>
</dbReference>
<keyword evidence="2" id="KW-0238">DNA-binding</keyword>
<dbReference type="GO" id="GO:0003677">
    <property type="term" value="F:DNA binding"/>
    <property type="evidence" value="ECO:0007669"/>
    <property type="project" value="UniProtKB-KW"/>
</dbReference>
<sequence length="254" mass="28207">MLKTCLAEPELKKPAIKSAELPLSSSTGRLSDRIYDHVLGQIAIGILPVNCRLPPENGLAELLGVSRPVVREALTRLRDDGLIASRQGAGWFVTRRPAANAFDFAPVSSIPDIQRCFVFRMAVEGDAAALAARNRDRQALRRIQQVLTKLDTMVAQGREGGLGVEEDLLFHRTIAEASGNRFFVETLASLREQIAIGVNLNRNLSLIQPRGRILRGQQEHRRVFEAIEAEDEEGARRAMRTHIENARKRIFEGG</sequence>
<evidence type="ECO:0000313" key="5">
    <source>
        <dbReference type="EMBL" id="QOZ68766.1"/>
    </source>
</evidence>
<accession>A0AAE7NP06</accession>
<organism evidence="5 6">
    <name type="scientific">Bradyrhizobium arachidis</name>
    <dbReference type="NCBI Taxonomy" id="858423"/>
    <lineage>
        <taxon>Bacteria</taxon>
        <taxon>Pseudomonadati</taxon>
        <taxon>Pseudomonadota</taxon>
        <taxon>Alphaproteobacteria</taxon>
        <taxon>Hyphomicrobiales</taxon>
        <taxon>Nitrobacteraceae</taxon>
        <taxon>Bradyrhizobium</taxon>
    </lineage>
</organism>
<reference evidence="5 6" key="1">
    <citation type="submission" date="2018-06" db="EMBL/GenBank/DDBJ databases">
        <title>Comparative genomics of Bradyrhizobium nodulating Arachidis hypogaea.</title>
        <authorList>
            <person name="Li Y."/>
        </authorList>
    </citation>
    <scope>NUCLEOTIDE SEQUENCE [LARGE SCALE GENOMIC DNA]</scope>
    <source>
        <strain evidence="5 6">CCBAU 051107</strain>
    </source>
</reference>
<feature type="domain" description="HTH gntR-type" evidence="4">
    <location>
        <begin position="28"/>
        <end position="96"/>
    </location>
</feature>
<dbReference type="PANTHER" id="PTHR43537:SF5">
    <property type="entry name" value="UXU OPERON TRANSCRIPTIONAL REGULATOR"/>
    <property type="match status" value="1"/>
</dbReference>
<dbReference type="CDD" id="cd07377">
    <property type="entry name" value="WHTH_GntR"/>
    <property type="match status" value="1"/>
</dbReference>
<dbReference type="EMBL" id="CP030050">
    <property type="protein sequence ID" value="QOZ68766.1"/>
    <property type="molecule type" value="Genomic_DNA"/>
</dbReference>
<dbReference type="KEGG" id="barh:WN72_22375"/>
<keyword evidence="3" id="KW-0804">Transcription</keyword>
<dbReference type="Pfam" id="PF00392">
    <property type="entry name" value="GntR"/>
    <property type="match status" value="1"/>
</dbReference>